<dbReference type="GO" id="GO:0000917">
    <property type="term" value="P:division septum assembly"/>
    <property type="evidence" value="ECO:0007669"/>
    <property type="project" value="UniProtKB-KW"/>
</dbReference>
<dbReference type="PROSITE" id="PS51706">
    <property type="entry name" value="G_ENGB"/>
    <property type="match status" value="1"/>
</dbReference>
<protein>
    <recommendedName>
        <fullName evidence="10">Probable GTP-binding protein EngB</fullName>
    </recommendedName>
</protein>
<evidence type="ECO:0000256" key="3">
    <source>
        <dbReference type="ARBA" id="ARBA00022618"/>
    </source>
</evidence>
<evidence type="ECO:0000256" key="6">
    <source>
        <dbReference type="ARBA" id="ARBA00022842"/>
    </source>
</evidence>
<proteinExistence type="inferred from homology"/>
<keyword evidence="5 10" id="KW-0547">Nucleotide-binding</keyword>
<dbReference type="Pfam" id="PF01926">
    <property type="entry name" value="MMR_HSR1"/>
    <property type="match status" value="1"/>
</dbReference>
<gene>
    <name evidence="10" type="primary">engB</name>
    <name evidence="12" type="ORF">HMPREF1872_00102</name>
</gene>
<keyword evidence="9 10" id="KW-0131">Cell cycle</keyword>
<dbReference type="OrthoDB" id="9804921at2"/>
<dbReference type="RefSeq" id="WP_066712362.1">
    <property type="nucleotide sequence ID" value="NZ_JARFNM010000001.1"/>
</dbReference>
<evidence type="ECO:0000256" key="2">
    <source>
        <dbReference type="ARBA" id="ARBA00009638"/>
    </source>
</evidence>
<keyword evidence="8 10" id="KW-0717">Septation</keyword>
<dbReference type="AlphaFoldDB" id="A0A133YGW8"/>
<evidence type="ECO:0000313" key="13">
    <source>
        <dbReference type="Proteomes" id="UP000070080"/>
    </source>
</evidence>
<evidence type="ECO:0000256" key="10">
    <source>
        <dbReference type="HAMAP-Rule" id="MF_00321"/>
    </source>
</evidence>
<keyword evidence="13" id="KW-1185">Reference proteome</keyword>
<evidence type="ECO:0000259" key="11">
    <source>
        <dbReference type="PROSITE" id="PS51706"/>
    </source>
</evidence>
<dbReference type="InterPro" id="IPR027417">
    <property type="entry name" value="P-loop_NTPase"/>
</dbReference>
<comment type="function">
    <text evidence="10">Necessary for normal cell division and for the maintenance of normal septation.</text>
</comment>
<evidence type="ECO:0000313" key="12">
    <source>
        <dbReference type="EMBL" id="KXB42431.1"/>
    </source>
</evidence>
<keyword evidence="4" id="KW-0479">Metal-binding</keyword>
<comment type="similarity">
    <text evidence="2 10">Belongs to the TRAFAC class TrmE-Era-EngA-EngB-Septin-like GTPase superfamily. EngB GTPase family.</text>
</comment>
<dbReference type="PATRIC" id="fig|1497955.3.peg.102"/>
<dbReference type="InterPro" id="IPR005225">
    <property type="entry name" value="Small_GTP-bd"/>
</dbReference>
<dbReference type="InterPro" id="IPR019987">
    <property type="entry name" value="GTP-bd_ribosome_bio_YsxC"/>
</dbReference>
<keyword evidence="7 10" id="KW-0342">GTP-binding</keyword>
<dbReference type="STRING" id="1497955.HMPREF1872_00102"/>
<reference evidence="13" key="1">
    <citation type="submission" date="2016-01" db="EMBL/GenBank/DDBJ databases">
        <authorList>
            <person name="Mitreva M."/>
            <person name="Pepin K.H."/>
            <person name="Mihindukulasuriya K.A."/>
            <person name="Fulton R."/>
            <person name="Fronick C."/>
            <person name="O'Laughlin M."/>
            <person name="Miner T."/>
            <person name="Herter B."/>
            <person name="Rosa B.A."/>
            <person name="Cordes M."/>
            <person name="Tomlinson C."/>
            <person name="Wollam A."/>
            <person name="Palsikar V.B."/>
            <person name="Mardis E.R."/>
            <person name="Wilson R.K."/>
        </authorList>
    </citation>
    <scope>NUCLEOTIDE SEQUENCE [LARGE SCALE GENOMIC DNA]</scope>
    <source>
        <strain evidence="13">KA00274</strain>
    </source>
</reference>
<feature type="domain" description="EngB-type G" evidence="11">
    <location>
        <begin position="24"/>
        <end position="200"/>
    </location>
</feature>
<evidence type="ECO:0000256" key="4">
    <source>
        <dbReference type="ARBA" id="ARBA00022723"/>
    </source>
</evidence>
<sequence>MSQTFKQSEFIKSVYSLKELNLAPLPEIVLAGRSNAGKSTLINALTGRRALAKVSQKPGKTQAVNYFLIKDTDKASSKKLEFYLTDLPGYGYSVAGQNKQAEFSELTDNYLESGRSFALIILLLDIRHTPQASDLAMIEWLNYKNLPYIVVLNKADKLSKMQQKQALLNCQKLIQAPCFAISASKSSGLEDLLAYIRAMF</sequence>
<dbReference type="InterPro" id="IPR006073">
    <property type="entry name" value="GTP-bd"/>
</dbReference>
<dbReference type="PANTHER" id="PTHR11649:SF13">
    <property type="entry name" value="ENGB-TYPE G DOMAIN-CONTAINING PROTEIN"/>
    <property type="match status" value="1"/>
</dbReference>
<dbReference type="NCBIfam" id="TIGR03598">
    <property type="entry name" value="GTPase_YsxC"/>
    <property type="match status" value="1"/>
</dbReference>
<evidence type="ECO:0000256" key="8">
    <source>
        <dbReference type="ARBA" id="ARBA00023210"/>
    </source>
</evidence>
<name>A0A133YGW8_9FIRM</name>
<dbReference type="InterPro" id="IPR030393">
    <property type="entry name" value="G_ENGB_dom"/>
</dbReference>
<evidence type="ECO:0000256" key="5">
    <source>
        <dbReference type="ARBA" id="ARBA00022741"/>
    </source>
</evidence>
<keyword evidence="3 10" id="KW-0132">Cell division</keyword>
<comment type="caution">
    <text evidence="12">The sequence shown here is derived from an EMBL/GenBank/DDBJ whole genome shotgun (WGS) entry which is preliminary data.</text>
</comment>
<evidence type="ECO:0000256" key="9">
    <source>
        <dbReference type="ARBA" id="ARBA00023306"/>
    </source>
</evidence>
<dbReference type="CDD" id="cd01876">
    <property type="entry name" value="YihA_EngB"/>
    <property type="match status" value="1"/>
</dbReference>
<dbReference type="GO" id="GO:0005525">
    <property type="term" value="F:GTP binding"/>
    <property type="evidence" value="ECO:0007669"/>
    <property type="project" value="UniProtKB-UniRule"/>
</dbReference>
<dbReference type="EMBL" id="LSCV01000002">
    <property type="protein sequence ID" value="KXB42431.1"/>
    <property type="molecule type" value="Genomic_DNA"/>
</dbReference>
<dbReference type="Gene3D" id="3.40.50.300">
    <property type="entry name" value="P-loop containing nucleotide triphosphate hydrolases"/>
    <property type="match status" value="1"/>
</dbReference>
<dbReference type="Proteomes" id="UP000070080">
    <property type="component" value="Unassembled WGS sequence"/>
</dbReference>
<evidence type="ECO:0000256" key="7">
    <source>
        <dbReference type="ARBA" id="ARBA00023134"/>
    </source>
</evidence>
<comment type="cofactor">
    <cofactor evidence="1">
        <name>Mg(2+)</name>
        <dbReference type="ChEBI" id="CHEBI:18420"/>
    </cofactor>
</comment>
<keyword evidence="6" id="KW-0460">Magnesium</keyword>
<organism evidence="12 13">
    <name type="scientific">Amygdalobacter nucleatus</name>
    <dbReference type="NCBI Taxonomy" id="3029274"/>
    <lineage>
        <taxon>Bacteria</taxon>
        <taxon>Bacillati</taxon>
        <taxon>Bacillota</taxon>
        <taxon>Clostridia</taxon>
        <taxon>Eubacteriales</taxon>
        <taxon>Oscillospiraceae</taxon>
        <taxon>Amygdalobacter</taxon>
    </lineage>
</organism>
<accession>A0A133YGW8</accession>
<dbReference type="SUPFAM" id="SSF52540">
    <property type="entry name" value="P-loop containing nucleoside triphosphate hydrolases"/>
    <property type="match status" value="1"/>
</dbReference>
<dbReference type="PANTHER" id="PTHR11649">
    <property type="entry name" value="MSS1/TRME-RELATED GTP-BINDING PROTEIN"/>
    <property type="match status" value="1"/>
</dbReference>
<evidence type="ECO:0000256" key="1">
    <source>
        <dbReference type="ARBA" id="ARBA00001946"/>
    </source>
</evidence>
<dbReference type="HAMAP" id="MF_00321">
    <property type="entry name" value="GTPase_EngB"/>
    <property type="match status" value="1"/>
</dbReference>
<dbReference type="GO" id="GO:0046872">
    <property type="term" value="F:metal ion binding"/>
    <property type="evidence" value="ECO:0007669"/>
    <property type="project" value="UniProtKB-KW"/>
</dbReference>
<dbReference type="NCBIfam" id="TIGR00231">
    <property type="entry name" value="small_GTP"/>
    <property type="match status" value="1"/>
</dbReference>